<evidence type="ECO:0000313" key="3">
    <source>
        <dbReference type="EMBL" id="MBA2175589.1"/>
    </source>
</evidence>
<comment type="caution">
    <text evidence="3">The sequence shown here is derived from an EMBL/GenBank/DDBJ whole genome shotgun (WGS) entry which is preliminary data.</text>
</comment>
<protein>
    <submittedName>
        <fullName evidence="3">Fis family transcriptional regulator</fullName>
    </submittedName>
</protein>
<evidence type="ECO:0000313" key="4">
    <source>
        <dbReference type="Proteomes" id="UP000571017"/>
    </source>
</evidence>
<gene>
    <name evidence="3" type="ORF">H0266_11870</name>
</gene>
<reference evidence="3 4" key="1">
    <citation type="journal article" date="2004" name="Extremophiles">
        <title>Halobacillus locisalis sp. nov., a halophilic bacterium isolated from a marine solar saltern of the Yellow Sea in Korea.</title>
        <authorList>
            <person name="Yoon J.H."/>
            <person name="Kang K.H."/>
            <person name="Oh T.K."/>
            <person name="Park Y.H."/>
        </authorList>
    </citation>
    <scope>NUCLEOTIDE SEQUENCE [LARGE SCALE GENOMIC DNA]</scope>
    <source>
        <strain evidence="3 4">KCTC 3788</strain>
    </source>
</reference>
<sequence>MRDKLSGTIFLSKLITQYAHLHNRTLGSKAEGYIQQLGIKTGEWIESFYDEKGTHWTPDQYARVIVDLKNSIGGHFHITEVHEDRVIVKAEGCPFGEAVKDAPHLCMMTSSVFGGIASRRMGYGKVNLRKRIAVGDAGCEVAIYFQPTDEEEGIVYENIPITPEQGDPFIWEEETIKALGEELRKSDDMVMELVEELDRLRSEVEELKEKSSI</sequence>
<keyword evidence="4" id="KW-1185">Reference proteome</keyword>
<dbReference type="InterPro" id="IPR041359">
    <property type="entry name" value="MetOD1"/>
</dbReference>
<evidence type="ECO:0000259" key="2">
    <source>
        <dbReference type="Pfam" id="PF18546"/>
    </source>
</evidence>
<evidence type="ECO:0000256" key="1">
    <source>
        <dbReference type="SAM" id="Coils"/>
    </source>
</evidence>
<dbReference type="Pfam" id="PF18546">
    <property type="entry name" value="MetOD1"/>
    <property type="match status" value="1"/>
</dbReference>
<feature type="domain" description="Metanogen output" evidence="2">
    <location>
        <begin position="58"/>
        <end position="143"/>
    </location>
</feature>
<dbReference type="EMBL" id="JACEFG010000002">
    <property type="protein sequence ID" value="MBA2175589.1"/>
    <property type="molecule type" value="Genomic_DNA"/>
</dbReference>
<proteinExistence type="predicted"/>
<organism evidence="3 4">
    <name type="scientific">Halobacillus locisalis</name>
    <dbReference type="NCBI Taxonomy" id="220753"/>
    <lineage>
        <taxon>Bacteria</taxon>
        <taxon>Bacillati</taxon>
        <taxon>Bacillota</taxon>
        <taxon>Bacilli</taxon>
        <taxon>Bacillales</taxon>
        <taxon>Bacillaceae</taxon>
        <taxon>Halobacillus</taxon>
    </lineage>
</organism>
<accession>A0A838CUV4</accession>
<feature type="coiled-coil region" evidence="1">
    <location>
        <begin position="183"/>
        <end position="210"/>
    </location>
</feature>
<dbReference type="Proteomes" id="UP000571017">
    <property type="component" value="Unassembled WGS sequence"/>
</dbReference>
<keyword evidence="1" id="KW-0175">Coiled coil</keyword>
<name>A0A838CUV4_9BACI</name>
<dbReference type="AlphaFoldDB" id="A0A838CUV4"/>
<dbReference type="RefSeq" id="WP_181472587.1">
    <property type="nucleotide sequence ID" value="NZ_JACEFG010000002.1"/>
</dbReference>